<keyword evidence="16 18" id="KW-0472">Membrane</keyword>
<evidence type="ECO:0000256" key="4">
    <source>
        <dbReference type="ARBA" id="ARBA00012944"/>
    </source>
</evidence>
<evidence type="ECO:0000256" key="9">
    <source>
        <dbReference type="ARBA" id="ARBA00022792"/>
    </source>
</evidence>
<evidence type="ECO:0000256" key="17">
    <source>
        <dbReference type="ARBA" id="ARBA00049551"/>
    </source>
</evidence>
<evidence type="ECO:0000256" key="6">
    <source>
        <dbReference type="ARBA" id="ARBA00022448"/>
    </source>
</evidence>
<gene>
    <name evidence="20" type="primary">ND2</name>
</gene>
<feature type="transmembrane region" description="Helical" evidence="18">
    <location>
        <begin position="184"/>
        <end position="207"/>
    </location>
</feature>
<dbReference type="InterPro" id="IPR003917">
    <property type="entry name" value="NADH_UbQ_OxRdtase_chain2"/>
</dbReference>
<keyword evidence="14 18" id="KW-0830">Ubiquinone</keyword>
<keyword evidence="10 18" id="KW-1278">Translocase</keyword>
<organism evidence="20">
    <name type="scientific">Neotermes sp. 1 AB-2022a</name>
    <dbReference type="NCBI Taxonomy" id="2942739"/>
    <lineage>
        <taxon>Eukaryota</taxon>
        <taxon>Metazoa</taxon>
        <taxon>Ecdysozoa</taxon>
        <taxon>Arthropoda</taxon>
        <taxon>Hexapoda</taxon>
        <taxon>Insecta</taxon>
        <taxon>Pterygota</taxon>
        <taxon>Neoptera</taxon>
        <taxon>Polyneoptera</taxon>
        <taxon>Dictyoptera</taxon>
        <taxon>Blattodea</taxon>
        <taxon>Blattoidea</taxon>
        <taxon>Termitoidae</taxon>
        <taxon>Kalotermitidae</taxon>
        <taxon>Neotermitinae</taxon>
        <taxon>Neotermes</taxon>
    </lineage>
</organism>
<keyword evidence="11 18" id="KW-0249">Electron transport</keyword>
<dbReference type="PANTHER" id="PTHR46552:SF1">
    <property type="entry name" value="NADH-UBIQUINONE OXIDOREDUCTASE CHAIN 2"/>
    <property type="match status" value="1"/>
</dbReference>
<dbReference type="EMBL" id="OM991348">
    <property type="protein sequence ID" value="URX53293.1"/>
    <property type="molecule type" value="Genomic_DNA"/>
</dbReference>
<keyword evidence="15 18" id="KW-0496">Mitochondrion</keyword>
<dbReference type="EC" id="7.1.1.2" evidence="4 18"/>
<dbReference type="Pfam" id="PF00361">
    <property type="entry name" value="Proton_antipo_M"/>
    <property type="match status" value="1"/>
</dbReference>
<comment type="function">
    <text evidence="18">Core subunit of the mitochondrial membrane respiratory chain NADH dehydrogenase (Complex I) which catalyzes electron transfer from NADH through the respiratory chain, using ubiquinone as an electron acceptor. Essential for the catalytic activity and assembly of complex I.</text>
</comment>
<evidence type="ECO:0000256" key="3">
    <source>
        <dbReference type="ARBA" id="ARBA00007012"/>
    </source>
</evidence>
<feature type="domain" description="NADH:quinone oxidoreductase/Mrp antiporter transmembrane" evidence="19">
    <location>
        <begin position="24"/>
        <end position="280"/>
    </location>
</feature>
<dbReference type="PRINTS" id="PR01436">
    <property type="entry name" value="NADHDHGNASE2"/>
</dbReference>
<dbReference type="InterPro" id="IPR001750">
    <property type="entry name" value="ND/Mrp_TM"/>
</dbReference>
<keyword evidence="6" id="KW-0813">Transport</keyword>
<evidence type="ECO:0000256" key="11">
    <source>
        <dbReference type="ARBA" id="ARBA00022982"/>
    </source>
</evidence>
<evidence type="ECO:0000256" key="18">
    <source>
        <dbReference type="RuleBase" id="RU003403"/>
    </source>
</evidence>
<sequence>MPNNPTKILLSTTLVGGILISISSNSWLGAWMGLEINLMSIIPLMLSQENIYTAEASLKYFIIQAMASASLMFMVMMSALASQSLPLSNEVYEYAIMTPLLLKMGAAPLHWWFPSVMEGLSWTNCLLMMTVQKAAPMMLTSYLIKVTNLTLMIILLSAFVGALGGMNQTSLRKILTYSSINHTGWMLTAAMGGNNLWALYFAVYSLLTSTMTTITKSFNISFINQTLMANSSKTTIKFMLFTTLLSLGGLPPFIGFLPKWIVIQMMISNNLMTFIMTVMVILSLTTLYYYLQMCYSSFLILHSEVKWNLWPHRSITMMTYSTMLASTSLMGLIMCTMIININ</sequence>
<feature type="transmembrane region" description="Helical" evidence="18">
    <location>
        <begin position="270"/>
        <end position="291"/>
    </location>
</feature>
<keyword evidence="9 18" id="KW-0999">Mitochondrion inner membrane</keyword>
<comment type="catalytic activity">
    <reaction evidence="17 18">
        <text>a ubiquinone + NADH + 5 H(+)(in) = a ubiquinol + NAD(+) + 4 H(+)(out)</text>
        <dbReference type="Rhea" id="RHEA:29091"/>
        <dbReference type="Rhea" id="RHEA-COMP:9565"/>
        <dbReference type="Rhea" id="RHEA-COMP:9566"/>
        <dbReference type="ChEBI" id="CHEBI:15378"/>
        <dbReference type="ChEBI" id="CHEBI:16389"/>
        <dbReference type="ChEBI" id="CHEBI:17976"/>
        <dbReference type="ChEBI" id="CHEBI:57540"/>
        <dbReference type="ChEBI" id="CHEBI:57945"/>
        <dbReference type="EC" id="7.1.1.2"/>
    </reaction>
</comment>
<name>A0A8X8M246_9NEOP</name>
<comment type="function">
    <text evidence="1">Core subunit of the mitochondrial membrane respiratory chain NADH dehydrogenase (Complex I) that is believed to belong to the minimal assembly required for catalysis. Complex I functions in the transfer of electrons from NADH to the respiratory chain. The immediate electron acceptor for the enzyme is believed to be ubiquinone.</text>
</comment>
<evidence type="ECO:0000256" key="10">
    <source>
        <dbReference type="ARBA" id="ARBA00022967"/>
    </source>
</evidence>
<keyword evidence="13 18" id="KW-0520">NAD</keyword>
<keyword evidence="8 18" id="KW-0812">Transmembrane</keyword>
<dbReference type="PANTHER" id="PTHR46552">
    <property type="entry name" value="NADH-UBIQUINONE OXIDOREDUCTASE CHAIN 2"/>
    <property type="match status" value="1"/>
</dbReference>
<evidence type="ECO:0000256" key="14">
    <source>
        <dbReference type="ARBA" id="ARBA00023075"/>
    </source>
</evidence>
<reference evidence="20" key="1">
    <citation type="journal article" date="2022" name="Mol. Biol. Evol.">
        <title>Molecular phylogeny reveals the past transoceanic voyages of drywood termites (Isoptera, Kalotermitidae).</title>
        <authorList>
            <person name="Bucek A."/>
            <person name="Wang M."/>
            <person name="Sobotnik J."/>
            <person name="Hellemans S."/>
            <person name="Sillam-Dusses D."/>
            <person name="Mizumoto N."/>
            <person name="Stiblik P."/>
            <person name="Clitheroe C."/>
            <person name="Lu T."/>
            <person name="Gonzalez Plaza J.J."/>
            <person name="Mohagan A."/>
            <person name="Rafanomezantsoa J.J."/>
            <person name="Fisher B."/>
            <person name="Engel M.S."/>
            <person name="Roisin Y."/>
            <person name="Evans T.A."/>
            <person name="Scheffrahn R."/>
            <person name="Bourguignon T."/>
        </authorList>
    </citation>
    <scope>NUCLEOTIDE SEQUENCE</scope>
    <source>
        <strain evidence="20">FG-ND2-2</strain>
    </source>
</reference>
<evidence type="ECO:0000256" key="12">
    <source>
        <dbReference type="ARBA" id="ARBA00022989"/>
    </source>
</evidence>
<evidence type="ECO:0000256" key="13">
    <source>
        <dbReference type="ARBA" id="ARBA00023027"/>
    </source>
</evidence>
<dbReference type="GO" id="GO:0006120">
    <property type="term" value="P:mitochondrial electron transport, NADH to ubiquinone"/>
    <property type="evidence" value="ECO:0007669"/>
    <property type="project" value="InterPro"/>
</dbReference>
<dbReference type="InterPro" id="IPR050175">
    <property type="entry name" value="Complex_I_Subunit_2"/>
</dbReference>
<evidence type="ECO:0000256" key="16">
    <source>
        <dbReference type="ARBA" id="ARBA00023136"/>
    </source>
</evidence>
<evidence type="ECO:0000256" key="5">
    <source>
        <dbReference type="ARBA" id="ARBA00021008"/>
    </source>
</evidence>
<keyword evidence="12 18" id="KW-1133">Transmembrane helix</keyword>
<keyword evidence="7 18" id="KW-0679">Respiratory chain</keyword>
<accession>A0A8X8M246</accession>
<dbReference type="GO" id="GO:0005743">
    <property type="term" value="C:mitochondrial inner membrane"/>
    <property type="evidence" value="ECO:0007669"/>
    <property type="project" value="UniProtKB-SubCell"/>
</dbReference>
<evidence type="ECO:0000259" key="19">
    <source>
        <dbReference type="Pfam" id="PF00361"/>
    </source>
</evidence>
<evidence type="ECO:0000256" key="7">
    <source>
        <dbReference type="ARBA" id="ARBA00022660"/>
    </source>
</evidence>
<feature type="transmembrane region" description="Helical" evidence="18">
    <location>
        <begin position="58"/>
        <end position="81"/>
    </location>
</feature>
<feature type="transmembrane region" description="Helical" evidence="18">
    <location>
        <begin position="142"/>
        <end position="164"/>
    </location>
</feature>
<geneLocation type="mitochondrion" evidence="20"/>
<evidence type="ECO:0000256" key="1">
    <source>
        <dbReference type="ARBA" id="ARBA00003257"/>
    </source>
</evidence>
<feature type="transmembrane region" description="Helical" evidence="18">
    <location>
        <begin position="238"/>
        <end position="258"/>
    </location>
</feature>
<protein>
    <recommendedName>
        <fullName evidence="5 18">NADH-ubiquinone oxidoreductase chain 2</fullName>
        <ecNumber evidence="4 18">7.1.1.2</ecNumber>
    </recommendedName>
</protein>
<evidence type="ECO:0000256" key="8">
    <source>
        <dbReference type="ARBA" id="ARBA00022692"/>
    </source>
</evidence>
<evidence type="ECO:0000256" key="15">
    <source>
        <dbReference type="ARBA" id="ARBA00023128"/>
    </source>
</evidence>
<dbReference type="GO" id="GO:0008137">
    <property type="term" value="F:NADH dehydrogenase (ubiquinone) activity"/>
    <property type="evidence" value="ECO:0007669"/>
    <property type="project" value="UniProtKB-EC"/>
</dbReference>
<comment type="similarity">
    <text evidence="3 18">Belongs to the complex I subunit 2 family.</text>
</comment>
<comment type="subcellular location">
    <subcellularLocation>
        <location evidence="2 18">Mitochondrion inner membrane</location>
        <topology evidence="2 18">Multi-pass membrane protein</topology>
    </subcellularLocation>
</comment>
<feature type="transmembrane region" description="Helical" evidence="18">
    <location>
        <begin position="320"/>
        <end position="341"/>
    </location>
</feature>
<evidence type="ECO:0000256" key="2">
    <source>
        <dbReference type="ARBA" id="ARBA00004448"/>
    </source>
</evidence>
<proteinExistence type="inferred from homology"/>
<evidence type="ECO:0000313" key="20">
    <source>
        <dbReference type="EMBL" id="URX53293.1"/>
    </source>
</evidence>
<dbReference type="AlphaFoldDB" id="A0A8X8M246"/>